<dbReference type="AlphaFoldDB" id="A0A7I8W8D0"/>
<dbReference type="InterPro" id="IPR036400">
    <property type="entry name" value="Cyt_B5-like_heme/steroid_sf"/>
</dbReference>
<dbReference type="CDD" id="cd06183">
    <property type="entry name" value="cyt_b5_reduct_like"/>
    <property type="match status" value="1"/>
</dbReference>
<name>A0A7I8W8D0_9ANNE</name>
<dbReference type="Gene3D" id="3.10.120.10">
    <property type="entry name" value="Cytochrome b5-like heme/steroid binding domain"/>
    <property type="match status" value="1"/>
</dbReference>
<dbReference type="InterPro" id="IPR001433">
    <property type="entry name" value="OxRdtase_FAD/NAD-bd"/>
</dbReference>
<dbReference type="GO" id="GO:0020037">
    <property type="term" value="F:heme binding"/>
    <property type="evidence" value="ECO:0007669"/>
    <property type="project" value="UniProtKB-UniRule"/>
</dbReference>
<reference evidence="6 7" key="1">
    <citation type="submission" date="2020-08" db="EMBL/GenBank/DDBJ databases">
        <authorList>
            <person name="Hejnol A."/>
        </authorList>
    </citation>
    <scope>NUCLEOTIDE SEQUENCE [LARGE SCALE GENOMIC DNA]</scope>
</reference>
<evidence type="ECO:0000256" key="4">
    <source>
        <dbReference type="RuleBase" id="RU362121"/>
    </source>
</evidence>
<keyword evidence="1 4" id="KW-0349">Heme</keyword>
<evidence type="ECO:0000259" key="5">
    <source>
        <dbReference type="PROSITE" id="PS50255"/>
    </source>
</evidence>
<dbReference type="Proteomes" id="UP000549394">
    <property type="component" value="Unassembled WGS sequence"/>
</dbReference>
<dbReference type="SMART" id="SM01117">
    <property type="entry name" value="Cyt-b5"/>
    <property type="match status" value="1"/>
</dbReference>
<dbReference type="OrthoDB" id="432299at2759"/>
<dbReference type="InterPro" id="IPR039261">
    <property type="entry name" value="FNR_nucleotide-bd"/>
</dbReference>
<dbReference type="PANTHER" id="PTHR46237">
    <property type="entry name" value="CYTOCHROME B5 REDUCTASE 4 FAMILY MEMBER"/>
    <property type="match status" value="1"/>
</dbReference>
<dbReference type="Gene3D" id="3.40.50.80">
    <property type="entry name" value="Nucleotide-binding domain of ferredoxin-NADP reductase (FNR) module"/>
    <property type="match status" value="1"/>
</dbReference>
<keyword evidence="2 4" id="KW-0479">Metal-binding</keyword>
<sequence>MDWIRLGKSKPDLAGTRGKILTVTAEELAKHNKPNDAWMAIRGRVYNVTPYMDFHPGGIMELMRGVGMDATELFMEVHKWVNAESMLEKCYVGKMETNLPVPQGLQANSQDIKEIPKSEMEKDIASAYSYKGNEPITSWEESDLNLNFIVYGKRPLQEEDVVIDRLNNRYEIHIFCEKPSKKAWLIHFEPKYKLSDKNISTTVENIQGEIYRLIITFKKALPGKWNSLGKFLNSNLSFDNRPDWSMTISKPYTVVPQNLLPQANDKNDLGSTCSLMIKIYDNGFTTCLRGLKVGESIIAGNYEGSFDLEKLKRAENLVMIAAGTGFTPMTSLIHYCLQNQDDKKVKLMFFNKTEEDILWARDLCVLQETNSNFNVINVLSQPSANWQGPTGRIRKEILENWLPAAISPALVCVCGPSPFTETTFLLLKDEFHFPEEKLHMFIS</sequence>
<evidence type="ECO:0000256" key="2">
    <source>
        <dbReference type="ARBA" id="ARBA00022723"/>
    </source>
</evidence>
<dbReference type="GO" id="GO:0004128">
    <property type="term" value="F:cytochrome-b5 reductase activity, acting on NAD(P)H"/>
    <property type="evidence" value="ECO:0007669"/>
    <property type="project" value="TreeGrafter"/>
</dbReference>
<dbReference type="EMBL" id="CAJFCJ010000019">
    <property type="protein sequence ID" value="CAD5123541.1"/>
    <property type="molecule type" value="Genomic_DNA"/>
</dbReference>
<gene>
    <name evidence="6" type="ORF">DGYR_LOCUS11213</name>
</gene>
<dbReference type="FunFam" id="3.10.120.10:FF:000001">
    <property type="entry name" value="Cytochrome b5 reductase 4"/>
    <property type="match status" value="1"/>
</dbReference>
<feature type="domain" description="Cytochrome b5 heme-binding" evidence="5">
    <location>
        <begin position="20"/>
        <end position="96"/>
    </location>
</feature>
<dbReference type="SUPFAM" id="SSF55856">
    <property type="entry name" value="Cytochrome b5-like heme/steroid binding domain"/>
    <property type="match status" value="1"/>
</dbReference>
<dbReference type="PROSITE" id="PS00191">
    <property type="entry name" value="CYTOCHROME_B5_1"/>
    <property type="match status" value="1"/>
</dbReference>
<dbReference type="PROSITE" id="PS50255">
    <property type="entry name" value="CYTOCHROME_B5_2"/>
    <property type="match status" value="1"/>
</dbReference>
<dbReference type="PANTHER" id="PTHR46237:SF1">
    <property type="entry name" value="CYTOCHROME B5 REDUCTASE 4"/>
    <property type="match status" value="1"/>
</dbReference>
<dbReference type="GO" id="GO:0046872">
    <property type="term" value="F:metal ion binding"/>
    <property type="evidence" value="ECO:0007669"/>
    <property type="project" value="UniProtKB-UniRule"/>
</dbReference>
<evidence type="ECO:0000256" key="3">
    <source>
        <dbReference type="ARBA" id="ARBA00023004"/>
    </source>
</evidence>
<comment type="similarity">
    <text evidence="4">Belongs to the cytochrome b5 family.</text>
</comment>
<evidence type="ECO:0000256" key="1">
    <source>
        <dbReference type="ARBA" id="ARBA00022617"/>
    </source>
</evidence>
<dbReference type="Pfam" id="PF00173">
    <property type="entry name" value="Cyt-b5"/>
    <property type="match status" value="1"/>
</dbReference>
<dbReference type="PRINTS" id="PR00363">
    <property type="entry name" value="CYTOCHROMEB5"/>
</dbReference>
<dbReference type="SUPFAM" id="SSF52343">
    <property type="entry name" value="Ferredoxin reductase-like, C-terminal NADP-linked domain"/>
    <property type="match status" value="1"/>
</dbReference>
<accession>A0A7I8W8D0</accession>
<protein>
    <submittedName>
        <fullName evidence="6">DgyrCDS11881</fullName>
    </submittedName>
</protein>
<dbReference type="InterPro" id="IPR018506">
    <property type="entry name" value="Cyt_B5_heme-BS"/>
</dbReference>
<keyword evidence="3 4" id="KW-0408">Iron</keyword>
<evidence type="ECO:0000313" key="7">
    <source>
        <dbReference type="Proteomes" id="UP000549394"/>
    </source>
</evidence>
<dbReference type="InterPro" id="IPR051872">
    <property type="entry name" value="Cytochrome_b5/Flavoprotein_Rdt"/>
</dbReference>
<organism evidence="6 7">
    <name type="scientific">Dimorphilus gyrociliatus</name>
    <dbReference type="NCBI Taxonomy" id="2664684"/>
    <lineage>
        <taxon>Eukaryota</taxon>
        <taxon>Metazoa</taxon>
        <taxon>Spiralia</taxon>
        <taxon>Lophotrochozoa</taxon>
        <taxon>Annelida</taxon>
        <taxon>Polychaeta</taxon>
        <taxon>Polychaeta incertae sedis</taxon>
        <taxon>Dinophilidae</taxon>
        <taxon>Dimorphilus</taxon>
    </lineage>
</organism>
<proteinExistence type="inferred from homology"/>
<dbReference type="GO" id="GO:0005737">
    <property type="term" value="C:cytoplasm"/>
    <property type="evidence" value="ECO:0007669"/>
    <property type="project" value="TreeGrafter"/>
</dbReference>
<dbReference type="Pfam" id="PF00175">
    <property type="entry name" value="NAD_binding_1"/>
    <property type="match status" value="1"/>
</dbReference>
<dbReference type="FunFam" id="3.40.50.80:FF:000021">
    <property type="entry name" value="Cytochrome b5 reductase 4"/>
    <property type="match status" value="1"/>
</dbReference>
<keyword evidence="7" id="KW-1185">Reference proteome</keyword>
<evidence type="ECO:0000313" key="6">
    <source>
        <dbReference type="EMBL" id="CAD5123541.1"/>
    </source>
</evidence>
<comment type="caution">
    <text evidence="6">The sequence shown here is derived from an EMBL/GenBank/DDBJ whole genome shotgun (WGS) entry which is preliminary data.</text>
</comment>
<dbReference type="InterPro" id="IPR001199">
    <property type="entry name" value="Cyt_B5-like_heme/steroid-bd"/>
</dbReference>